<dbReference type="SMART" id="SM00530">
    <property type="entry name" value="HTH_XRE"/>
    <property type="match status" value="1"/>
</dbReference>
<comment type="caution">
    <text evidence="2">The sequence shown here is derived from an EMBL/GenBank/DDBJ whole genome shotgun (WGS) entry which is preliminary data.</text>
</comment>
<organism evidence="2 3">
    <name type="scientific">Rhizorhabdus dicambivorans</name>
    <dbReference type="NCBI Taxonomy" id="1850238"/>
    <lineage>
        <taxon>Bacteria</taxon>
        <taxon>Pseudomonadati</taxon>
        <taxon>Pseudomonadota</taxon>
        <taxon>Alphaproteobacteria</taxon>
        <taxon>Sphingomonadales</taxon>
        <taxon>Sphingomonadaceae</taxon>
        <taxon>Rhizorhabdus</taxon>
    </lineage>
</organism>
<keyword evidence="3" id="KW-1185">Reference proteome</keyword>
<protein>
    <submittedName>
        <fullName evidence="2">XRE family transcriptional regulator</fullName>
    </submittedName>
</protein>
<feature type="domain" description="HTH cro/C1-type" evidence="1">
    <location>
        <begin position="17"/>
        <end position="71"/>
    </location>
</feature>
<dbReference type="Gene3D" id="1.10.260.40">
    <property type="entry name" value="lambda repressor-like DNA-binding domains"/>
    <property type="match status" value="1"/>
</dbReference>
<accession>A0A2A4FNA9</accession>
<dbReference type="GO" id="GO:0003677">
    <property type="term" value="F:DNA binding"/>
    <property type="evidence" value="ECO:0007669"/>
    <property type="project" value="InterPro"/>
</dbReference>
<dbReference type="OrthoDB" id="9803379at2"/>
<dbReference type="InterPro" id="IPR001387">
    <property type="entry name" value="Cro/C1-type_HTH"/>
</dbReference>
<dbReference type="Pfam" id="PF13560">
    <property type="entry name" value="HTH_31"/>
    <property type="match status" value="1"/>
</dbReference>
<dbReference type="KEGG" id="rdi:CMV14_06085"/>
<dbReference type="AlphaFoldDB" id="A0A2A4FNA9"/>
<evidence type="ECO:0000259" key="1">
    <source>
        <dbReference type="PROSITE" id="PS50943"/>
    </source>
</evidence>
<dbReference type="CDD" id="cd00093">
    <property type="entry name" value="HTH_XRE"/>
    <property type="match status" value="1"/>
</dbReference>
<dbReference type="SUPFAM" id="SSF47413">
    <property type="entry name" value="lambda repressor-like DNA-binding domains"/>
    <property type="match status" value="1"/>
</dbReference>
<evidence type="ECO:0000313" key="2">
    <source>
        <dbReference type="EMBL" id="PCE40245.1"/>
    </source>
</evidence>
<dbReference type="Proteomes" id="UP000218934">
    <property type="component" value="Unassembled WGS sequence"/>
</dbReference>
<dbReference type="EMBL" id="NWUF01000032">
    <property type="protein sequence ID" value="PCE40245.1"/>
    <property type="molecule type" value="Genomic_DNA"/>
</dbReference>
<name>A0A2A4FNA9_9SPHN</name>
<reference evidence="2 3" key="1">
    <citation type="submission" date="2017-09" db="EMBL/GenBank/DDBJ databases">
        <title>The Catabolism of 3,6-Dichlorosalicylic acid is Initiated by the Cytochrome P450 Monooxygenase DsmABC in Rhizorhabdus dicambivorans Ndbn-20.</title>
        <authorList>
            <person name="Na L."/>
        </authorList>
    </citation>
    <scope>NUCLEOTIDE SEQUENCE [LARGE SCALE GENOMIC DNA]</scope>
    <source>
        <strain evidence="2 3">Ndbn-20m</strain>
    </source>
</reference>
<gene>
    <name evidence="2" type="ORF">COO09_21255</name>
</gene>
<evidence type="ECO:0000313" key="3">
    <source>
        <dbReference type="Proteomes" id="UP000218934"/>
    </source>
</evidence>
<dbReference type="PROSITE" id="PS50943">
    <property type="entry name" value="HTH_CROC1"/>
    <property type="match status" value="1"/>
</dbReference>
<dbReference type="InterPro" id="IPR010982">
    <property type="entry name" value="Lambda_DNA-bd_dom_sf"/>
</dbReference>
<proteinExistence type="predicted"/>
<sequence>MPRSVFTEPYAALIQALIDARGQARLRQEDVASRLRKPQSFVSKVERGERRLDLVEFIVFARALDADPVAILVKLQSEVPAGFII</sequence>
<dbReference type="RefSeq" id="WP_066968089.1">
    <property type="nucleotide sequence ID" value="NZ_CP023449.1"/>
</dbReference>